<proteinExistence type="predicted"/>
<dbReference type="Proteomes" id="UP001368500">
    <property type="component" value="Unassembled WGS sequence"/>
</dbReference>
<name>A0ABU9BAQ7_9BURK</name>
<keyword evidence="1" id="KW-0472">Membrane</keyword>
<reference evidence="2 3" key="1">
    <citation type="submission" date="2024-04" db="EMBL/GenBank/DDBJ databases">
        <title>Novel species of the genus Ideonella isolated from streams.</title>
        <authorList>
            <person name="Lu H."/>
        </authorList>
    </citation>
    <scope>NUCLEOTIDE SEQUENCE [LARGE SCALE GENOMIC DNA]</scope>
    <source>
        <strain evidence="2 3">BYS139W</strain>
    </source>
</reference>
<organism evidence="2 3">
    <name type="scientific">Pseudaquabacterium rugosum</name>
    <dbReference type="NCBI Taxonomy" id="2984194"/>
    <lineage>
        <taxon>Bacteria</taxon>
        <taxon>Pseudomonadati</taxon>
        <taxon>Pseudomonadota</taxon>
        <taxon>Betaproteobacteria</taxon>
        <taxon>Burkholderiales</taxon>
        <taxon>Sphaerotilaceae</taxon>
        <taxon>Pseudaquabacterium</taxon>
    </lineage>
</organism>
<sequence>MIHPLFRLLASEPGKLVEHAGAYAELARAETAGNVRGVGRRLACLAAAVLLGGTAVGLAGMAVLLAATIPLQQMPLPAALWLVPAVPALAAVLCAWVARRPMPGRWLPTVRAQWQADLALLRQLERQP</sequence>
<keyword evidence="3" id="KW-1185">Reference proteome</keyword>
<evidence type="ECO:0000256" key="1">
    <source>
        <dbReference type="SAM" id="Phobius"/>
    </source>
</evidence>
<feature type="transmembrane region" description="Helical" evidence="1">
    <location>
        <begin position="42"/>
        <end position="66"/>
    </location>
</feature>
<keyword evidence="1" id="KW-0812">Transmembrane</keyword>
<dbReference type="RefSeq" id="WP_341374483.1">
    <property type="nucleotide sequence ID" value="NZ_JBBUTF010000009.1"/>
</dbReference>
<gene>
    <name evidence="2" type="ORF">AACH11_12085</name>
</gene>
<protein>
    <submittedName>
        <fullName evidence="2">Phage holin family protein</fullName>
    </submittedName>
</protein>
<comment type="caution">
    <text evidence="2">The sequence shown here is derived from an EMBL/GenBank/DDBJ whole genome shotgun (WGS) entry which is preliminary data.</text>
</comment>
<keyword evidence="1" id="KW-1133">Transmembrane helix</keyword>
<dbReference type="EMBL" id="JBBUTF010000009">
    <property type="protein sequence ID" value="MEK8026701.1"/>
    <property type="molecule type" value="Genomic_DNA"/>
</dbReference>
<accession>A0ABU9BAQ7</accession>
<evidence type="ECO:0000313" key="3">
    <source>
        <dbReference type="Proteomes" id="UP001368500"/>
    </source>
</evidence>
<feature type="transmembrane region" description="Helical" evidence="1">
    <location>
        <begin position="78"/>
        <end position="98"/>
    </location>
</feature>
<evidence type="ECO:0000313" key="2">
    <source>
        <dbReference type="EMBL" id="MEK8026701.1"/>
    </source>
</evidence>